<evidence type="ECO:0000313" key="4">
    <source>
        <dbReference type="Proteomes" id="UP001215151"/>
    </source>
</evidence>
<sequence>MPLDILMEIVVLLHPRDLLNLARTSKEWRAFLMNRRQEPLWKASRTRQEPTLPDLPPFLSEPAYANLMFFKHCSGCLKPTAPNVYWEFGLRLCDPECSSLLSLRYRNEHPDGYYTVVSQVGDTGYTYLSCVLPPRGSRHRQCAYLRSEINEFCQRWKGLTTKEEKVQFLQERHEAIRIRAEICKPLREWDMARKSDRVDELEALKEERFLAVQRRLADEGWDKELGFMGQAGLQELCLLRCVKKPTKLTAKAWSNMRGEVIEFMQKIRTTRVSYERQELVEQRIKCLCAAYEEHLTTGTQEQRLRHDGYELGPGDLAYIPVFAELLEAGDDTEVSKRSFLSLMAQERWPAYVAQWKERIKGCCKAIALADLAGRNVPVHDADNVLRLAVAEFRCRLCKETGLRWPDILNHRCFRSRSAGWRPLVDLNFDASVRFICKGDVFLVNPDSLRLHPAALEVVAACGQDYGKVTYEEMQACPVRLVCNHDTHWLYQCPRPRPLLDWRAAIDHRREIHPYESFDNRRKESPWSMVGKRLPEQSRANNVAEASHQEQVSLALS</sequence>
<dbReference type="AlphaFoldDB" id="A0AAD7TJ34"/>
<dbReference type="CDD" id="cd09917">
    <property type="entry name" value="F-box_SF"/>
    <property type="match status" value="1"/>
</dbReference>
<dbReference type="EMBL" id="JAPEVG010000436">
    <property type="protein sequence ID" value="KAJ8462823.1"/>
    <property type="molecule type" value="Genomic_DNA"/>
</dbReference>
<evidence type="ECO:0000256" key="1">
    <source>
        <dbReference type="SAM" id="MobiDB-lite"/>
    </source>
</evidence>
<feature type="region of interest" description="Disordered" evidence="1">
    <location>
        <begin position="537"/>
        <end position="556"/>
    </location>
</feature>
<reference evidence="3" key="1">
    <citation type="submission" date="2022-11" db="EMBL/GenBank/DDBJ databases">
        <title>Genome Sequence of Cubamyces cubensis.</title>
        <authorList>
            <person name="Buettner E."/>
        </authorList>
    </citation>
    <scope>NUCLEOTIDE SEQUENCE</scope>
    <source>
        <strain evidence="3">MPL-01</strain>
    </source>
</reference>
<dbReference type="Pfam" id="PF12937">
    <property type="entry name" value="F-box-like"/>
    <property type="match status" value="1"/>
</dbReference>
<keyword evidence="4" id="KW-1185">Reference proteome</keyword>
<evidence type="ECO:0000313" key="3">
    <source>
        <dbReference type="EMBL" id="KAJ8462823.1"/>
    </source>
</evidence>
<evidence type="ECO:0000259" key="2">
    <source>
        <dbReference type="PROSITE" id="PS50181"/>
    </source>
</evidence>
<feature type="domain" description="F-box" evidence="2">
    <location>
        <begin position="1"/>
        <end position="44"/>
    </location>
</feature>
<dbReference type="InterPro" id="IPR036047">
    <property type="entry name" value="F-box-like_dom_sf"/>
</dbReference>
<dbReference type="InterPro" id="IPR001810">
    <property type="entry name" value="F-box_dom"/>
</dbReference>
<accession>A0AAD7TJ34</accession>
<comment type="caution">
    <text evidence="3">The sequence shown here is derived from an EMBL/GenBank/DDBJ whole genome shotgun (WGS) entry which is preliminary data.</text>
</comment>
<dbReference type="SUPFAM" id="SSF81383">
    <property type="entry name" value="F-box domain"/>
    <property type="match status" value="1"/>
</dbReference>
<dbReference type="Proteomes" id="UP001215151">
    <property type="component" value="Unassembled WGS sequence"/>
</dbReference>
<organism evidence="3 4">
    <name type="scientific">Trametes cubensis</name>
    <dbReference type="NCBI Taxonomy" id="1111947"/>
    <lineage>
        <taxon>Eukaryota</taxon>
        <taxon>Fungi</taxon>
        <taxon>Dikarya</taxon>
        <taxon>Basidiomycota</taxon>
        <taxon>Agaricomycotina</taxon>
        <taxon>Agaricomycetes</taxon>
        <taxon>Polyporales</taxon>
        <taxon>Polyporaceae</taxon>
        <taxon>Trametes</taxon>
    </lineage>
</organism>
<dbReference type="SMART" id="SM00256">
    <property type="entry name" value="FBOX"/>
    <property type="match status" value="1"/>
</dbReference>
<gene>
    <name evidence="3" type="ORF">ONZ51_g10653</name>
</gene>
<proteinExistence type="predicted"/>
<protein>
    <recommendedName>
        <fullName evidence="2">F-box domain-containing protein</fullName>
    </recommendedName>
</protein>
<name>A0AAD7TJ34_9APHY</name>
<dbReference type="PROSITE" id="PS50181">
    <property type="entry name" value="FBOX"/>
    <property type="match status" value="1"/>
</dbReference>